<dbReference type="GO" id="GO:0006364">
    <property type="term" value="P:rRNA processing"/>
    <property type="evidence" value="ECO:0007669"/>
    <property type="project" value="UniProtKB-KW"/>
</dbReference>
<comment type="subcellular location">
    <subcellularLocation>
        <location evidence="4">Nucleus</location>
    </subcellularLocation>
</comment>
<dbReference type="Proteomes" id="UP000050640">
    <property type="component" value="Unplaced"/>
</dbReference>
<keyword evidence="18" id="KW-0334">Gonadal differentiation</keyword>
<evidence type="ECO:0000256" key="15">
    <source>
        <dbReference type="ARBA" id="ARBA00022801"/>
    </source>
</evidence>
<dbReference type="Pfam" id="PF14622">
    <property type="entry name" value="Ribonucleas_3_3"/>
    <property type="match status" value="1"/>
</dbReference>
<dbReference type="Pfam" id="PF00636">
    <property type="entry name" value="Ribonuclease_3"/>
    <property type="match status" value="1"/>
</dbReference>
<keyword evidence="11" id="KW-0479">Metal-binding</keyword>
<name>A0A0R3RQF4_9BILA</name>
<feature type="compositionally biased region" description="Basic residues" evidence="26">
    <location>
        <begin position="199"/>
        <end position="209"/>
    </location>
</feature>
<keyword evidence="9" id="KW-0698">rRNA processing</keyword>
<evidence type="ECO:0000259" key="28">
    <source>
        <dbReference type="PROSITE" id="PS50142"/>
    </source>
</evidence>
<evidence type="ECO:0000256" key="17">
    <source>
        <dbReference type="ARBA" id="ARBA00022884"/>
    </source>
</evidence>
<dbReference type="FunFam" id="3.30.160.20:FF:000012">
    <property type="entry name" value="Drosha ribonuclease III"/>
    <property type="match status" value="1"/>
</dbReference>
<dbReference type="GO" id="GO:0070877">
    <property type="term" value="C:microprocessor complex"/>
    <property type="evidence" value="ECO:0007669"/>
    <property type="project" value="TreeGrafter"/>
</dbReference>
<dbReference type="GO" id="GO:0007506">
    <property type="term" value="P:gonadal mesoderm development"/>
    <property type="evidence" value="ECO:0007669"/>
    <property type="project" value="UniProtKB-KW"/>
</dbReference>
<keyword evidence="10" id="KW-0540">Nuclease</keyword>
<dbReference type="FunFam" id="1.10.1520.10:FF:000002">
    <property type="entry name" value="Drosha ribonuclease III"/>
    <property type="match status" value="1"/>
</dbReference>
<feature type="compositionally biased region" description="Acidic residues" evidence="26">
    <location>
        <begin position="179"/>
        <end position="189"/>
    </location>
</feature>
<comment type="catalytic activity">
    <reaction evidence="1">
        <text>Endonucleolytic cleavage to 5'-phosphomonoester.</text>
        <dbReference type="EC" id="3.1.26.3"/>
    </reaction>
</comment>
<feature type="compositionally biased region" description="Low complexity" evidence="26">
    <location>
        <begin position="212"/>
        <end position="225"/>
    </location>
</feature>
<keyword evidence="17 25" id="KW-0694">RNA-binding</keyword>
<comment type="cofactor">
    <cofactor evidence="2">
        <name>Mn(2+)</name>
        <dbReference type="ChEBI" id="CHEBI:29035"/>
    </cofactor>
</comment>
<evidence type="ECO:0000256" key="21">
    <source>
        <dbReference type="ARBA" id="ARBA00032486"/>
    </source>
</evidence>
<evidence type="ECO:0000256" key="4">
    <source>
        <dbReference type="ARBA" id="ARBA00004123"/>
    </source>
</evidence>
<protein>
    <recommendedName>
        <fullName evidence="7">Ribonuclease 3</fullName>
        <ecNumber evidence="6">3.1.26.3</ecNumber>
    </recommendedName>
    <alternativeName>
        <fullName evidence="21">Ribonuclease III</fullName>
    </alternativeName>
    <alternativeName>
        <fullName evidence="23 24">protein Drosha</fullName>
    </alternativeName>
</protein>
<evidence type="ECO:0000259" key="27">
    <source>
        <dbReference type="PROSITE" id="PS50137"/>
    </source>
</evidence>
<dbReference type="SMART" id="SM00535">
    <property type="entry name" value="RIBOc"/>
    <property type="match status" value="2"/>
</dbReference>
<evidence type="ECO:0000256" key="18">
    <source>
        <dbReference type="ARBA" id="ARBA00023156"/>
    </source>
</evidence>
<keyword evidence="8" id="KW-0690">Ribosome biogenesis</keyword>
<feature type="region of interest" description="Disordered" evidence="26">
    <location>
        <begin position="179"/>
        <end position="230"/>
    </location>
</feature>
<dbReference type="PROSITE" id="PS50137">
    <property type="entry name" value="DS_RBD"/>
    <property type="match status" value="1"/>
</dbReference>
<dbReference type="InterPro" id="IPR011907">
    <property type="entry name" value="RNase_III"/>
</dbReference>
<comment type="cofactor">
    <cofactor evidence="3">
        <name>Mg(2+)</name>
        <dbReference type="ChEBI" id="CHEBI:18420"/>
    </cofactor>
</comment>
<evidence type="ECO:0000313" key="30">
    <source>
        <dbReference type="WBParaSite" id="EEL_0000390901-mRNA-1"/>
    </source>
</evidence>
<dbReference type="GO" id="GO:0030154">
    <property type="term" value="P:cell differentiation"/>
    <property type="evidence" value="ECO:0007669"/>
    <property type="project" value="UniProtKB-KW"/>
</dbReference>
<feature type="domain" description="RNase III" evidence="28">
    <location>
        <begin position="987"/>
        <end position="1115"/>
    </location>
</feature>
<evidence type="ECO:0000256" key="11">
    <source>
        <dbReference type="ARBA" id="ARBA00022723"/>
    </source>
</evidence>
<dbReference type="HAMAP" id="MF_00104">
    <property type="entry name" value="RNase_III"/>
    <property type="match status" value="1"/>
</dbReference>
<evidence type="ECO:0000256" key="13">
    <source>
        <dbReference type="ARBA" id="ARBA00022759"/>
    </source>
</evidence>
<evidence type="ECO:0000256" key="10">
    <source>
        <dbReference type="ARBA" id="ARBA00022722"/>
    </source>
</evidence>
<dbReference type="STRING" id="1147741.A0A0R3RQF4"/>
<evidence type="ECO:0000256" key="8">
    <source>
        <dbReference type="ARBA" id="ARBA00022517"/>
    </source>
</evidence>
<dbReference type="GO" id="GO:0031054">
    <property type="term" value="P:pre-miRNA processing"/>
    <property type="evidence" value="ECO:0007669"/>
    <property type="project" value="InterPro"/>
</dbReference>
<dbReference type="PANTHER" id="PTHR11207:SF0">
    <property type="entry name" value="RIBONUCLEASE 3"/>
    <property type="match status" value="1"/>
</dbReference>
<dbReference type="GO" id="GO:0004525">
    <property type="term" value="F:ribonuclease III activity"/>
    <property type="evidence" value="ECO:0007669"/>
    <property type="project" value="UniProtKB-EC"/>
</dbReference>
<dbReference type="Pfam" id="PF26050">
    <property type="entry name" value="Helical_CED_Drosha"/>
    <property type="match status" value="1"/>
</dbReference>
<evidence type="ECO:0000256" key="7">
    <source>
        <dbReference type="ARBA" id="ARBA00017706"/>
    </source>
</evidence>
<keyword evidence="19" id="KW-0464">Manganese</keyword>
<keyword evidence="15" id="KW-0378">Hydrolase</keyword>
<feature type="domain" description="DRBM" evidence="27">
    <location>
        <begin position="1142"/>
        <end position="1217"/>
    </location>
</feature>
<keyword evidence="12" id="KW-0677">Repeat</keyword>
<evidence type="ECO:0000256" key="24">
    <source>
        <dbReference type="ARBA" id="ARBA00083702"/>
    </source>
</evidence>
<dbReference type="GO" id="GO:0003723">
    <property type="term" value="F:RNA binding"/>
    <property type="evidence" value="ECO:0007669"/>
    <property type="project" value="UniProtKB-UniRule"/>
</dbReference>
<dbReference type="InterPro" id="IPR014720">
    <property type="entry name" value="dsRBD_dom"/>
</dbReference>
<dbReference type="InterPro" id="IPR000999">
    <property type="entry name" value="RNase_III_dom"/>
</dbReference>
<comment type="function">
    <text evidence="22">Executes the initial step of microRNA (miRNA) processing in the nucleus, that is the cleavage of pri-miRNA to release pre-miRNA. Involved in pre-rRNA processing. Cleaves double-strand RNA and does not cleave single-strand RNA. Involved in fertility. Required for the function or synthesis of the let-7 miRNA.</text>
</comment>
<dbReference type="InterPro" id="IPR058938">
    <property type="entry name" value="Helical_CED_Drosha"/>
</dbReference>
<sequence>MFPNSGSGLPRINLPQQGVRPILAPEAQRFGCSSTSGSAINILSTAGGQATVPPLIVSHATSANLFALRPLLPVSNSTEQMSDIHYRTRRNAIGCPKPLFSDIERHQWLSASAVERSQFARSTGNSNRRSLPSLRDISRATAKQNLYAREAAVSDVTNCASMSDCGVSAVEHANVSDDDFNYAGNEEECGEQKRDKWGTTKRRHRKRRREQSSSGESESEQSSKGVPRWQKLTKEDFVDTILSDTDDEVDQVEQTVAMSGFYSQSIPDEKFYYINDVGDSCATEELKKLHKRFRREIIEKIAKEKENQPKCDPPDILAFHDNCKCGHHSDTETESESCDSDDCIDDSDERSGNVSVDEQHTDNKDKITHMSESKKHSTVAKREVLRKRNHPAILHSDVCFNEIGQMNDGPECRCSWAAKKSGLRHNKYAGETVIEKCDLNSSNSHRLWHYILYTEPNPNTIVRRSTKINYRDRTYELEGFSVFFHKSLPSNFPQTPLSKWTSEYNIKFMEENIPTNFTIEDLELFHHYLFTDIMEMYDLKKYPLDDTDGCPYYHCMPRFICNLPGGEKEILPMSVVMSYLIESYHRLITESEAQVLKQDSDSFREFAENVRGSLVMNANKRPSTIRVDLIDRPDFLPNNSDTLFPLITHFGVRPSSHTYNSNAEYQKISKEYLRMRKILAMKPRVSAEERGKLAQKASQLKALRNDSQLKRDFVMSVSSRDFYNTGLFPDIVQHGLLLILACAHVRFQWSLEVYEQERIRYVFKNRSLLELALTHPSYRTNYGTNSDHARNTLNNCGVRSSKQRAHDRLVQQQLSAKKRGFHTLMEIMSKLGSKKAEQSPLNHNERLEFLGDAVIEFITTIHLFYMFSELDEGGLATYRSTMVQNKNLAVLAKKIGLDEFMLYAHGPDLCHESDLRHAMANAFEAMMAAIYLDAGIDECDRIFGHAMFSDSEELLSTWFDLEDHPLKRDNPNGDRHLINDVPALQLLTELEKSIGVTFKHIRVLAKAFTRRNIGFNNLTLGHNQRLEFLGDTILQLITTDYLYKHFPYHHEGHLSILRTCLVSNRTQSVICDDIGMTKYLVTPKVMQKSGLPVLRVKDKADLVEAFLGALYVDRGFDYCKVFCRICFFPRLKFFIIAQHWNDPKSQLQQCCLTLRQMDGGEPDIPEYRTIAIEGPTNTRIYKVAVYFRKKRLAVGCGHTMQLAQMRAAENALIKRSDLFPTLKNTVKHSAVQSRRDNASFAKAKCEPSDRTKQRLFDSAHVLQQEAGSSFVDDGQTSKPQIMSLLDLKFDADGCLI</sequence>
<dbReference type="GO" id="GO:0046872">
    <property type="term" value="F:metal ion binding"/>
    <property type="evidence" value="ECO:0007669"/>
    <property type="project" value="UniProtKB-KW"/>
</dbReference>
<dbReference type="CDD" id="cd00593">
    <property type="entry name" value="RIBOc"/>
    <property type="match status" value="2"/>
</dbReference>
<evidence type="ECO:0000256" key="22">
    <source>
        <dbReference type="ARBA" id="ARBA00060285"/>
    </source>
</evidence>
<dbReference type="PROSITE" id="PS00517">
    <property type="entry name" value="RNASE_3_1"/>
    <property type="match status" value="1"/>
</dbReference>
<evidence type="ECO:0000256" key="12">
    <source>
        <dbReference type="ARBA" id="ARBA00022737"/>
    </source>
</evidence>
<evidence type="ECO:0000256" key="2">
    <source>
        <dbReference type="ARBA" id="ARBA00001936"/>
    </source>
</evidence>
<feature type="compositionally biased region" description="Basic and acidic residues" evidence="26">
    <location>
        <begin position="357"/>
        <end position="380"/>
    </location>
</feature>
<evidence type="ECO:0000256" key="1">
    <source>
        <dbReference type="ARBA" id="ARBA00000109"/>
    </source>
</evidence>
<evidence type="ECO:0000256" key="6">
    <source>
        <dbReference type="ARBA" id="ARBA00012177"/>
    </source>
</evidence>
<dbReference type="PANTHER" id="PTHR11207">
    <property type="entry name" value="RIBONUCLEASE III"/>
    <property type="match status" value="1"/>
</dbReference>
<keyword evidence="20" id="KW-0539">Nucleus</keyword>
<dbReference type="CDD" id="cd19877">
    <property type="entry name" value="DSRM_RNAse_III_meta_like"/>
    <property type="match status" value="1"/>
</dbReference>
<keyword evidence="13" id="KW-0255">Endonuclease</keyword>
<keyword evidence="29" id="KW-1185">Reference proteome</keyword>
<organism evidence="29 30">
    <name type="scientific">Elaeophora elaphi</name>
    <dbReference type="NCBI Taxonomy" id="1147741"/>
    <lineage>
        <taxon>Eukaryota</taxon>
        <taxon>Metazoa</taxon>
        <taxon>Ecdysozoa</taxon>
        <taxon>Nematoda</taxon>
        <taxon>Chromadorea</taxon>
        <taxon>Rhabditida</taxon>
        <taxon>Spirurina</taxon>
        <taxon>Spiruromorpha</taxon>
        <taxon>Filarioidea</taxon>
        <taxon>Onchocercidae</taxon>
        <taxon>Elaeophora</taxon>
    </lineage>
</organism>
<dbReference type="WBParaSite" id="EEL_0000390901-mRNA-1">
    <property type="protein sequence ID" value="EEL_0000390901-mRNA-1"/>
    <property type="gene ID" value="EEL_0000390901"/>
</dbReference>
<dbReference type="SUPFAM" id="SSF69065">
    <property type="entry name" value="RNase III domain-like"/>
    <property type="match status" value="2"/>
</dbReference>
<reference evidence="30" key="1">
    <citation type="submission" date="2017-02" db="UniProtKB">
        <authorList>
            <consortium name="WormBaseParasite"/>
        </authorList>
    </citation>
    <scope>IDENTIFICATION</scope>
</reference>
<evidence type="ECO:0000256" key="26">
    <source>
        <dbReference type="SAM" id="MobiDB-lite"/>
    </source>
</evidence>
<feature type="domain" description="RNase III" evidence="28">
    <location>
        <begin position="757"/>
        <end position="935"/>
    </location>
</feature>
<dbReference type="InterPro" id="IPR036389">
    <property type="entry name" value="RNase_III_sf"/>
</dbReference>
<evidence type="ECO:0000313" key="29">
    <source>
        <dbReference type="Proteomes" id="UP000050640"/>
    </source>
</evidence>
<evidence type="ECO:0000256" key="20">
    <source>
        <dbReference type="ARBA" id="ARBA00023242"/>
    </source>
</evidence>
<dbReference type="Pfam" id="PF00035">
    <property type="entry name" value="dsrm"/>
    <property type="match status" value="1"/>
</dbReference>
<dbReference type="InterPro" id="IPR044442">
    <property type="entry name" value="RNAse_III_DSRM__animal"/>
</dbReference>
<dbReference type="Gene3D" id="3.30.160.20">
    <property type="match status" value="1"/>
</dbReference>
<evidence type="ECO:0000256" key="14">
    <source>
        <dbReference type="ARBA" id="ARBA00022782"/>
    </source>
</evidence>
<dbReference type="EC" id="3.1.26.3" evidence="6"/>
<dbReference type="SMART" id="SM00358">
    <property type="entry name" value="DSRM"/>
    <property type="match status" value="1"/>
</dbReference>
<evidence type="ECO:0000256" key="5">
    <source>
        <dbReference type="ARBA" id="ARBA00010183"/>
    </source>
</evidence>
<evidence type="ECO:0000256" key="16">
    <source>
        <dbReference type="ARBA" id="ARBA00022842"/>
    </source>
</evidence>
<dbReference type="PROSITE" id="PS50142">
    <property type="entry name" value="RNASE_3_2"/>
    <property type="match status" value="2"/>
</dbReference>
<dbReference type="Gene3D" id="1.10.1520.10">
    <property type="entry name" value="Ribonuclease III domain"/>
    <property type="match status" value="2"/>
</dbReference>
<keyword evidence="16" id="KW-0460">Magnesium</keyword>
<comment type="similarity">
    <text evidence="5">Belongs to the ribonuclease III family.</text>
</comment>
<evidence type="ECO:0000256" key="19">
    <source>
        <dbReference type="ARBA" id="ARBA00023211"/>
    </source>
</evidence>
<dbReference type="GO" id="GO:0031053">
    <property type="term" value="P:primary miRNA processing"/>
    <property type="evidence" value="ECO:0007669"/>
    <property type="project" value="TreeGrafter"/>
</dbReference>
<dbReference type="SUPFAM" id="SSF54768">
    <property type="entry name" value="dsRNA-binding domain-like"/>
    <property type="match status" value="1"/>
</dbReference>
<evidence type="ECO:0000256" key="9">
    <source>
        <dbReference type="ARBA" id="ARBA00022552"/>
    </source>
</evidence>
<evidence type="ECO:0000256" key="3">
    <source>
        <dbReference type="ARBA" id="ARBA00001946"/>
    </source>
</evidence>
<feature type="region of interest" description="Disordered" evidence="26">
    <location>
        <begin position="349"/>
        <end position="380"/>
    </location>
</feature>
<evidence type="ECO:0000256" key="25">
    <source>
        <dbReference type="PROSITE-ProRule" id="PRU00266"/>
    </source>
</evidence>
<keyword evidence="14" id="KW-0221">Differentiation</keyword>
<proteinExistence type="inferred from homology"/>
<evidence type="ECO:0000256" key="23">
    <source>
        <dbReference type="ARBA" id="ARBA00078955"/>
    </source>
</evidence>
<accession>A0A0R3RQF4</accession>